<evidence type="ECO:0000313" key="3">
    <source>
        <dbReference type="Proteomes" id="UP000619293"/>
    </source>
</evidence>
<feature type="compositionally biased region" description="Basic and acidic residues" evidence="1">
    <location>
        <begin position="60"/>
        <end position="78"/>
    </location>
</feature>
<dbReference type="InterPro" id="IPR011050">
    <property type="entry name" value="Pectin_lyase_fold/virulence"/>
</dbReference>
<dbReference type="AlphaFoldDB" id="A0A8J3K712"/>
<organism evidence="2 3">
    <name type="scientific">Catellatospora chokoriensis</name>
    <dbReference type="NCBI Taxonomy" id="310353"/>
    <lineage>
        <taxon>Bacteria</taxon>
        <taxon>Bacillati</taxon>
        <taxon>Actinomycetota</taxon>
        <taxon>Actinomycetes</taxon>
        <taxon>Micromonosporales</taxon>
        <taxon>Micromonosporaceae</taxon>
        <taxon>Catellatospora</taxon>
    </lineage>
</organism>
<feature type="region of interest" description="Disordered" evidence="1">
    <location>
        <begin position="60"/>
        <end position="79"/>
    </location>
</feature>
<reference evidence="2 3" key="1">
    <citation type="submission" date="2021-01" db="EMBL/GenBank/DDBJ databases">
        <title>Whole genome shotgun sequence of Catellatospora chokoriensis NBRC 107358.</title>
        <authorList>
            <person name="Komaki H."/>
            <person name="Tamura T."/>
        </authorList>
    </citation>
    <scope>NUCLEOTIDE SEQUENCE [LARGE SCALE GENOMIC DNA]</scope>
    <source>
        <strain evidence="2 3">NBRC 107358</strain>
    </source>
</reference>
<protein>
    <recommendedName>
        <fullName evidence="4">Polymorphic outer membrane protein repeat-containing protein</fullName>
    </recommendedName>
</protein>
<dbReference type="EMBL" id="BONG01000072">
    <property type="protein sequence ID" value="GIF93773.1"/>
    <property type="molecule type" value="Genomic_DNA"/>
</dbReference>
<evidence type="ECO:0008006" key="4">
    <source>
        <dbReference type="Google" id="ProtNLM"/>
    </source>
</evidence>
<accession>A0A8J3K712</accession>
<comment type="caution">
    <text evidence="2">The sequence shown here is derived from an EMBL/GenBank/DDBJ whole genome shotgun (WGS) entry which is preliminary data.</text>
</comment>
<name>A0A8J3K712_9ACTN</name>
<keyword evidence="3" id="KW-1185">Reference proteome</keyword>
<dbReference type="Proteomes" id="UP000619293">
    <property type="component" value="Unassembled WGS sequence"/>
</dbReference>
<proteinExistence type="predicted"/>
<gene>
    <name evidence="2" type="ORF">Cch02nite_72170</name>
</gene>
<evidence type="ECO:0000313" key="2">
    <source>
        <dbReference type="EMBL" id="GIF93773.1"/>
    </source>
</evidence>
<sequence>MLAFTTTAGLAVAGPASAGYRPEHGSPCSPATNASSGTLGGTAGVSGLLCGQVGNGGFRGDKVTGAEGDDRGRGRGDHVNYSVPCSAQALIEAIKKANSSPGADILHLARRCTYKLTAPDAGNAPNGLPIITSDITIEGRDATITRDSSAPAFRILFVDSTGTLTLNKITISGGRATTLDCPLFPGEGTCGGGILNNGKMTVNRSRVINNISTSDIFAQGGGIDNSGTAAVCDTEVSGNTAEYTGPGTPFAVTGGGIVNDGPLTVDRSRVHHNTVRATADTGSLAEAPGIAAFANTLIKNTVISHNQASAPGGTARGALVNNAAPPATMTVIDTVIRDNTASAPGGLATGGGTTTNRTMTLTRTRIIDNHATAPDGGTVHGGGLTLGPTGQVTLISSAVHGNTASAPGGGTALGGGAANPSGGTLTIEQSHISKNTATAPGGGTARGGGVFTDVGLTTLKRSTVIGNSAGDGGGIFETSGTVTLDNTVVKRNTPNNCAPPNSVPGCTG</sequence>
<dbReference type="SUPFAM" id="SSF51126">
    <property type="entry name" value="Pectin lyase-like"/>
    <property type="match status" value="1"/>
</dbReference>
<evidence type="ECO:0000256" key="1">
    <source>
        <dbReference type="SAM" id="MobiDB-lite"/>
    </source>
</evidence>